<evidence type="ECO:0000256" key="2">
    <source>
        <dbReference type="ARBA" id="ARBA00022490"/>
    </source>
</evidence>
<evidence type="ECO:0000256" key="3">
    <source>
        <dbReference type="ARBA" id="ARBA00022630"/>
    </source>
</evidence>
<feature type="binding site" evidence="11">
    <location>
        <position position="101"/>
    </location>
    <ligand>
        <name>FMN</name>
        <dbReference type="ChEBI" id="CHEBI:58210"/>
    </ligand>
</feature>
<keyword evidence="3 11" id="KW-0285">Flavoprotein</keyword>
<comment type="caution">
    <text evidence="13">The sequence shown here is derived from an EMBL/GenBank/DDBJ whole genome shotgun (WGS) entry which is preliminary data.</text>
</comment>
<comment type="cofactor">
    <cofactor evidence="11">
        <name>Mg(2+)</name>
        <dbReference type="ChEBI" id="CHEBI:18420"/>
    </cofactor>
</comment>
<keyword evidence="9 11" id="KW-0413">Isomerase</keyword>
<dbReference type="EC" id="5.3.3.2" evidence="11"/>
<keyword evidence="5 11" id="KW-0479">Metal-binding</keyword>
<comment type="subunit">
    <text evidence="10 11">Homooctamer. Dimer of tetramers.</text>
</comment>
<dbReference type="RefSeq" id="WP_144936946.1">
    <property type="nucleotide sequence ID" value="NZ_JBHTIU010000053.1"/>
</dbReference>
<keyword evidence="14" id="KW-1185">Reference proteome</keyword>
<keyword evidence="2 11" id="KW-0963">Cytoplasm</keyword>
<evidence type="ECO:0000313" key="14">
    <source>
        <dbReference type="Proteomes" id="UP001597120"/>
    </source>
</evidence>
<evidence type="ECO:0000256" key="10">
    <source>
        <dbReference type="ARBA" id="ARBA00025810"/>
    </source>
</evidence>
<feature type="binding site" evidence="11">
    <location>
        <position position="70"/>
    </location>
    <ligand>
        <name>FMN</name>
        <dbReference type="ChEBI" id="CHEBI:58210"/>
    </ligand>
</feature>
<dbReference type="EMBL" id="JBHTIU010000053">
    <property type="protein sequence ID" value="MFD0870683.1"/>
    <property type="molecule type" value="Genomic_DNA"/>
</dbReference>
<feature type="binding site" evidence="11">
    <location>
        <begin position="12"/>
        <end position="13"/>
    </location>
    <ligand>
        <name>substrate</name>
    </ligand>
</feature>
<keyword evidence="7 11" id="KW-0521">NADP</keyword>
<feature type="domain" description="FMN-dependent dehydrogenase" evidence="12">
    <location>
        <begin position="179"/>
        <end position="340"/>
    </location>
</feature>
<dbReference type="SUPFAM" id="SSF51395">
    <property type="entry name" value="FMN-linked oxidoreductases"/>
    <property type="match status" value="1"/>
</dbReference>
<dbReference type="PANTHER" id="PTHR43665:SF1">
    <property type="entry name" value="ISOPENTENYL-DIPHOSPHATE DELTA-ISOMERASE"/>
    <property type="match status" value="1"/>
</dbReference>
<feature type="binding site" evidence="11">
    <location>
        <begin position="101"/>
        <end position="103"/>
    </location>
    <ligand>
        <name>substrate</name>
    </ligand>
</feature>
<organism evidence="13 14">
    <name type="scientific">Paenibacillus residui</name>
    <dbReference type="NCBI Taxonomy" id="629724"/>
    <lineage>
        <taxon>Bacteria</taxon>
        <taxon>Bacillati</taxon>
        <taxon>Bacillota</taxon>
        <taxon>Bacilli</taxon>
        <taxon>Bacillales</taxon>
        <taxon>Paenibacillaceae</taxon>
        <taxon>Paenibacillus</taxon>
    </lineage>
</organism>
<dbReference type="PIRSF" id="PIRSF003314">
    <property type="entry name" value="IPP_isomerase"/>
    <property type="match status" value="1"/>
</dbReference>
<dbReference type="GO" id="GO:0004452">
    <property type="term" value="F:isopentenyl-diphosphate delta-isomerase activity"/>
    <property type="evidence" value="ECO:0007669"/>
    <property type="project" value="UniProtKB-EC"/>
</dbReference>
<evidence type="ECO:0000256" key="8">
    <source>
        <dbReference type="ARBA" id="ARBA00023229"/>
    </source>
</evidence>
<accession>A0ABW3DAZ7</accession>
<keyword evidence="4 11" id="KW-0288">FMN</keyword>
<name>A0ABW3DAZ7_9BACL</name>
<feature type="binding site" evidence="11">
    <location>
        <begin position="71"/>
        <end position="73"/>
    </location>
    <ligand>
        <name>FMN</name>
        <dbReference type="ChEBI" id="CHEBI:58210"/>
    </ligand>
</feature>
<dbReference type="InterPro" id="IPR013785">
    <property type="entry name" value="Aldolase_TIM"/>
</dbReference>
<comment type="catalytic activity">
    <reaction evidence="11">
        <text>isopentenyl diphosphate = dimethylallyl diphosphate</text>
        <dbReference type="Rhea" id="RHEA:23284"/>
        <dbReference type="ChEBI" id="CHEBI:57623"/>
        <dbReference type="ChEBI" id="CHEBI:128769"/>
        <dbReference type="EC" id="5.3.3.2"/>
    </reaction>
</comment>
<comment type="similarity">
    <text evidence="11">Belongs to the IPP isomerase type 2 family.</text>
</comment>
<comment type="cofactor">
    <cofactor evidence="1 11">
        <name>FMN</name>
        <dbReference type="ChEBI" id="CHEBI:58210"/>
    </cofactor>
</comment>
<dbReference type="Proteomes" id="UP001597120">
    <property type="component" value="Unassembled WGS sequence"/>
</dbReference>
<evidence type="ECO:0000256" key="6">
    <source>
        <dbReference type="ARBA" id="ARBA00022842"/>
    </source>
</evidence>
<proteinExistence type="inferred from homology"/>
<evidence type="ECO:0000313" key="13">
    <source>
        <dbReference type="EMBL" id="MFD0870683.1"/>
    </source>
</evidence>
<dbReference type="CDD" id="cd02811">
    <property type="entry name" value="IDI-2_FMN"/>
    <property type="match status" value="1"/>
</dbReference>
<reference evidence="14" key="1">
    <citation type="journal article" date="2019" name="Int. J. Syst. Evol. Microbiol.">
        <title>The Global Catalogue of Microorganisms (GCM) 10K type strain sequencing project: providing services to taxonomists for standard genome sequencing and annotation.</title>
        <authorList>
            <consortium name="The Broad Institute Genomics Platform"/>
            <consortium name="The Broad Institute Genome Sequencing Center for Infectious Disease"/>
            <person name="Wu L."/>
            <person name="Ma J."/>
        </authorList>
    </citation>
    <scope>NUCLEOTIDE SEQUENCE [LARGE SCALE GENOMIC DNA]</scope>
    <source>
        <strain evidence="14">CCUG 57263</strain>
    </source>
</reference>
<evidence type="ECO:0000256" key="7">
    <source>
        <dbReference type="ARBA" id="ARBA00022857"/>
    </source>
</evidence>
<feature type="binding site" evidence="11">
    <location>
        <position position="164"/>
    </location>
    <ligand>
        <name>substrate</name>
    </ligand>
</feature>
<keyword evidence="6 11" id="KW-0460">Magnesium</keyword>
<feature type="binding site" evidence="11">
    <location>
        <position position="196"/>
    </location>
    <ligand>
        <name>FMN</name>
        <dbReference type="ChEBI" id="CHEBI:58210"/>
    </ligand>
</feature>
<evidence type="ECO:0000256" key="9">
    <source>
        <dbReference type="ARBA" id="ARBA00023235"/>
    </source>
</evidence>
<dbReference type="PANTHER" id="PTHR43665">
    <property type="entry name" value="ISOPENTENYL-DIPHOSPHATE DELTA-ISOMERASE"/>
    <property type="match status" value="1"/>
</dbReference>
<evidence type="ECO:0000256" key="4">
    <source>
        <dbReference type="ARBA" id="ARBA00022643"/>
    </source>
</evidence>
<sequence>MSRHGGRQTEQRKAEHIDICLNRDVAGQGISTGLEAYRFRHSALPEIDFAEIRLNSSFLGKQLEAPLMISSMTGGTKEAADINRRIAEAAESRGWAMGLGSVRAAIEHPELAATFRVRDVAPSIPVLANLGAVQLNYGYGVDHCRRAVELSGADGLVLHLNSMQELFQPEGNTNFKGLLKKIEQVCRELKVPVGVKEVGWGIRGDLAQALSEAGVSFIDVAGAGGTSWSQVERYRSRDPIRSEAAAAFAGWGLPTAACIREVRSRLPEAVLIGSGGLANGVDAAKALALGADIAAFGRSVLASAVQSAESLNRLFERIEFELKAVLFGTGAATVRELKESSPLESVYA</sequence>
<dbReference type="Pfam" id="PF01070">
    <property type="entry name" value="FMN_dh"/>
    <property type="match status" value="1"/>
</dbReference>
<protein>
    <recommendedName>
        <fullName evidence="11">Isopentenyl-diphosphate delta-isomerase</fullName>
        <shortName evidence="11">IPP isomerase</shortName>
        <ecNumber evidence="11">5.3.3.2</ecNumber>
    </recommendedName>
    <alternativeName>
        <fullName evidence="11">Isopentenyl diphosphate:dimethylallyl diphosphate isomerase</fullName>
    </alternativeName>
    <alternativeName>
        <fullName evidence="11">Isopentenyl pyrophosphate isomerase</fullName>
    </alternativeName>
    <alternativeName>
        <fullName evidence="11">Type 2 isopentenyl diphosphate isomerase</fullName>
        <shortName evidence="11">IDI-2</shortName>
    </alternativeName>
</protein>
<comment type="function">
    <text evidence="11">Involved in the biosynthesis of isoprenoids. Catalyzes the 1,3-allylic rearrangement of the homoallylic substrate isopentenyl (IPP) to its allylic isomer, dimethylallyl diphosphate (DMAPP).</text>
</comment>
<comment type="cofactor">
    <cofactor evidence="11">
        <name>NADPH</name>
        <dbReference type="ChEBI" id="CHEBI:57783"/>
    </cofactor>
</comment>
<comment type="caution">
    <text evidence="11">Lacks conserved residue(s) required for the propagation of feature annotation.</text>
</comment>
<dbReference type="NCBIfam" id="TIGR02151">
    <property type="entry name" value="IPP_isom_2"/>
    <property type="match status" value="1"/>
</dbReference>
<evidence type="ECO:0000256" key="5">
    <source>
        <dbReference type="ARBA" id="ARBA00022723"/>
    </source>
</evidence>
<keyword evidence="8 11" id="KW-0414">Isoprene biosynthesis</keyword>
<comment type="subcellular location">
    <subcellularLocation>
        <location evidence="11">Cytoplasm</location>
    </subcellularLocation>
</comment>
<dbReference type="HAMAP" id="MF_00354">
    <property type="entry name" value="Idi_2"/>
    <property type="match status" value="1"/>
</dbReference>
<feature type="binding site" evidence="11">
    <location>
        <position position="226"/>
    </location>
    <ligand>
        <name>FMN</name>
        <dbReference type="ChEBI" id="CHEBI:58210"/>
    </ligand>
</feature>
<dbReference type="InterPro" id="IPR011179">
    <property type="entry name" value="IPdP_isomerase"/>
</dbReference>
<feature type="binding site" evidence="11">
    <location>
        <position position="165"/>
    </location>
    <ligand>
        <name>Mg(2+)</name>
        <dbReference type="ChEBI" id="CHEBI:18420"/>
    </ligand>
</feature>
<evidence type="ECO:0000256" key="1">
    <source>
        <dbReference type="ARBA" id="ARBA00001917"/>
    </source>
</evidence>
<gene>
    <name evidence="11 13" type="primary">fni</name>
    <name evidence="13" type="ORF">ACFQ03_16125</name>
</gene>
<dbReference type="InterPro" id="IPR000262">
    <property type="entry name" value="FMN-dep_DH"/>
</dbReference>
<feature type="binding site" evidence="11">
    <location>
        <position position="129"/>
    </location>
    <ligand>
        <name>FMN</name>
        <dbReference type="ChEBI" id="CHEBI:58210"/>
    </ligand>
</feature>
<evidence type="ECO:0000256" key="11">
    <source>
        <dbReference type="HAMAP-Rule" id="MF_00354"/>
    </source>
</evidence>
<evidence type="ECO:0000259" key="12">
    <source>
        <dbReference type="Pfam" id="PF01070"/>
    </source>
</evidence>
<dbReference type="Gene3D" id="3.20.20.70">
    <property type="entry name" value="Aldolase class I"/>
    <property type="match status" value="1"/>
</dbReference>